<accession>A0A3B5Y021</accession>
<evidence type="ECO:0000256" key="2">
    <source>
        <dbReference type="SAM" id="SignalP"/>
    </source>
</evidence>
<dbReference type="Proteomes" id="UP000019116">
    <property type="component" value="Chromosome 1A"/>
</dbReference>
<organism evidence="3">
    <name type="scientific">Triticum aestivum</name>
    <name type="common">Wheat</name>
    <dbReference type="NCBI Taxonomy" id="4565"/>
    <lineage>
        <taxon>Eukaryota</taxon>
        <taxon>Viridiplantae</taxon>
        <taxon>Streptophyta</taxon>
        <taxon>Embryophyta</taxon>
        <taxon>Tracheophyta</taxon>
        <taxon>Spermatophyta</taxon>
        <taxon>Magnoliopsida</taxon>
        <taxon>Liliopsida</taxon>
        <taxon>Poales</taxon>
        <taxon>Poaceae</taxon>
        <taxon>BOP clade</taxon>
        <taxon>Pooideae</taxon>
        <taxon>Triticodae</taxon>
        <taxon>Triticeae</taxon>
        <taxon>Triticinae</taxon>
        <taxon>Triticum</taxon>
    </lineage>
</organism>
<dbReference type="Gramene" id="TraesPARA_EIv1.0_0056270.1">
    <property type="protein sequence ID" value="TraesPARA_EIv1.0_0056270.1.CDS1"/>
    <property type="gene ID" value="TraesPARA_EIv1.0_0056270"/>
</dbReference>
<keyword evidence="2" id="KW-0732">Signal</keyword>
<feature type="signal peptide" evidence="2">
    <location>
        <begin position="1"/>
        <end position="19"/>
    </location>
</feature>
<feature type="region of interest" description="Disordered" evidence="1">
    <location>
        <begin position="24"/>
        <end position="98"/>
    </location>
</feature>
<dbReference type="Gramene" id="TraesJUL1A03G00087910.1">
    <property type="protein sequence ID" value="TraesJUL1A03G00087910.1.CDS1"/>
    <property type="gene ID" value="TraesJUL1A03G00087910"/>
</dbReference>
<dbReference type="AlphaFoldDB" id="A0A3B5Y021"/>
<feature type="chain" id="PRO_5017485213" evidence="2">
    <location>
        <begin position="20"/>
        <end position="98"/>
    </location>
</feature>
<dbReference type="Gramene" id="TraesCS1A02G179300.1">
    <property type="protein sequence ID" value="TraesCS1A02G179300.1.cds1"/>
    <property type="gene ID" value="TraesCS1A02G179300"/>
</dbReference>
<feature type="compositionally biased region" description="Pro residues" evidence="1">
    <location>
        <begin position="53"/>
        <end position="62"/>
    </location>
</feature>
<evidence type="ECO:0000313" key="4">
    <source>
        <dbReference type="Proteomes" id="UP000019116"/>
    </source>
</evidence>
<dbReference type="Gramene" id="TraesRN1A0100525000.1">
    <property type="protein sequence ID" value="TraesRN1A0100525000.1"/>
    <property type="gene ID" value="TraesRN1A0100525000"/>
</dbReference>
<evidence type="ECO:0000313" key="3">
    <source>
        <dbReference type="EnsemblPlants" id="TraesCS1A02G179300.1.cds1"/>
    </source>
</evidence>
<dbReference type="Gramene" id="TraesCLE_scaffold_075189_01G000100.1">
    <property type="protein sequence ID" value="TraesCLE_scaffold_075189_01G000100.1"/>
    <property type="gene ID" value="TraesCLE_scaffold_075189_01G000100"/>
</dbReference>
<reference evidence="3" key="2">
    <citation type="submission" date="2018-10" db="UniProtKB">
        <authorList>
            <consortium name="EnsemblPlants"/>
        </authorList>
    </citation>
    <scope>IDENTIFICATION</scope>
</reference>
<evidence type="ECO:0000256" key="1">
    <source>
        <dbReference type="SAM" id="MobiDB-lite"/>
    </source>
</evidence>
<dbReference type="Gramene" id="TraesWEE_scaffold_010859_01G000100.1">
    <property type="protein sequence ID" value="TraesWEE_scaffold_010859_01G000100.1"/>
    <property type="gene ID" value="TraesWEE_scaffold_010859_01G000100"/>
</dbReference>
<dbReference type="Gramene" id="TraesMAC1A03G00089860.1">
    <property type="protein sequence ID" value="TraesMAC1A03G00089860.1.CDS1"/>
    <property type="gene ID" value="TraesMAC1A03G00089860"/>
</dbReference>
<dbReference type="Gramene" id="TraesJAG1A03G00088520.1">
    <property type="protein sequence ID" value="TraesJAG1A03G00088520.1.CDS1"/>
    <property type="gene ID" value="TraesJAG1A03G00088520"/>
</dbReference>
<dbReference type="EnsemblPlants" id="TraesCS1A02G179300.1">
    <property type="protein sequence ID" value="TraesCS1A02G179300.1.cds1"/>
    <property type="gene ID" value="TraesCS1A02G179300"/>
</dbReference>
<dbReference type="Gramene" id="TraesARI1A03G00090280.1">
    <property type="protein sequence ID" value="TraesARI1A03G00090280.1.CDS1"/>
    <property type="gene ID" value="TraesARI1A03G00090280"/>
</dbReference>
<dbReference type="Gramene" id="TraesCAD_scaffold_035524_01G000100.1">
    <property type="protein sequence ID" value="TraesCAD_scaffold_035524_01G000100.1"/>
    <property type="gene ID" value="TraesCAD_scaffold_035524_01G000100"/>
</dbReference>
<protein>
    <submittedName>
        <fullName evidence="3">Uncharacterized protein</fullName>
    </submittedName>
</protein>
<name>A0A3B5Y021_WHEAT</name>
<dbReference type="Gramene" id="TraesLAC1A03G00090890.1">
    <property type="protein sequence ID" value="TraesLAC1A03G00090890.1.CDS1"/>
    <property type="gene ID" value="TraesLAC1A03G00090890"/>
</dbReference>
<keyword evidence="4" id="KW-1185">Reference proteome</keyword>
<reference evidence="3" key="1">
    <citation type="submission" date="2018-08" db="EMBL/GenBank/DDBJ databases">
        <authorList>
            <person name="Rossello M."/>
        </authorList>
    </citation>
    <scope>NUCLEOTIDE SEQUENCE [LARGE SCALE GENOMIC DNA]</scope>
    <source>
        <strain evidence="3">cv. Chinese Spring</strain>
    </source>
</reference>
<proteinExistence type="predicted"/>
<dbReference type="Gramene" id="TraesLDM1A03G00088290.1">
    <property type="protein sequence ID" value="TraesLDM1A03G00088290.1.CDS1"/>
    <property type="gene ID" value="TraesLDM1A03G00088290"/>
</dbReference>
<dbReference type="Gramene" id="TraesSYM1A03G00091440.1">
    <property type="protein sequence ID" value="TraesSYM1A03G00091440.1.CDS1"/>
    <property type="gene ID" value="TraesSYM1A03G00091440"/>
</dbReference>
<dbReference type="Gramene" id="TraesSTA1A03G00088810.1">
    <property type="protein sequence ID" value="TraesSTA1A03G00088810.1.CDS1"/>
    <property type="gene ID" value="TraesSTA1A03G00088810"/>
</dbReference>
<dbReference type="Gramene" id="TraesNOR1A03G00089240.1">
    <property type="protein sequence ID" value="TraesNOR1A03G00089240.1.CDS1"/>
    <property type="gene ID" value="TraesNOR1A03G00089240"/>
</dbReference>
<dbReference type="Gramene" id="TraesROB_scaffold_012692_01G000100.1">
    <property type="protein sequence ID" value="TraesROB_scaffold_012692_01G000100.1"/>
    <property type="gene ID" value="TraesROB_scaffold_012692_01G000100"/>
</dbReference>
<sequence length="98" mass="10490">MRLFFKLFAVLAIMAALSATNVPSPVGVWARTPGRAPPSPTPSALRGRVKPINPAPQPPPPAEMGRVRPLCSPPPRPSPNHQRSVGSTHFPPPPLRCH</sequence>
<dbReference type="Gramene" id="TraesCS1A03G0484100.1">
    <property type="protein sequence ID" value="TraesCS1A03G0484100.1.CDS1"/>
    <property type="gene ID" value="TraesCS1A03G0484100"/>
</dbReference>